<organism evidence="3">
    <name type="scientific">Candidatus Kentrum sp. FM</name>
    <dbReference type="NCBI Taxonomy" id="2126340"/>
    <lineage>
        <taxon>Bacteria</taxon>
        <taxon>Pseudomonadati</taxon>
        <taxon>Pseudomonadota</taxon>
        <taxon>Gammaproteobacteria</taxon>
        <taxon>Candidatus Kentrum</taxon>
    </lineage>
</organism>
<proteinExistence type="predicted"/>
<evidence type="ECO:0000313" key="4">
    <source>
        <dbReference type="EMBL" id="VFK22206.1"/>
    </source>
</evidence>
<protein>
    <submittedName>
        <fullName evidence="3">Uncharacterized protein</fullName>
    </submittedName>
</protein>
<accession>A0A450U081</accession>
<feature type="region of interest" description="Disordered" evidence="1">
    <location>
        <begin position="458"/>
        <end position="479"/>
    </location>
</feature>
<name>A0A450U081_9GAMM</name>
<feature type="compositionally biased region" description="Polar residues" evidence="1">
    <location>
        <begin position="466"/>
        <end position="479"/>
    </location>
</feature>
<evidence type="ECO:0000313" key="3">
    <source>
        <dbReference type="EMBL" id="VFJ75707.1"/>
    </source>
</evidence>
<sequence length="479" mass="53657">MVLTVALREDPPEGEPKCRVSIKGGTLSPLLVATARQKVKIHYELRVSKGDKYKLFTNAADAATAYISLFGNPTWLPAEITTDQIKAAGRTLDKAVTRVADNSGIIDKSVDLVPYKEAHSDASSIVRIDLASFRKDWDGYEVSMLENGPFWTEIYLDPVGSLFHIRNGNSAMWDSLHDMLGVRVGASGSSVSIENYLRLNGKVRPEEFENKQASRDELIEKCYRLQEVFRSDLKMTNRDALVARFAVIRRFAHNYTLTEDQKLKGDRCFSEKDHKDLVDLNPLFSFPVKRDQNVNRTAALNRFFAGEDGDAGFSDRLESRSSMILKEAIIGNTEEFRFVYKPDQELFPTEKPWFGFGAEAIKRFVSLGVWSETDRQVAKNRNDLGEIGVFLTTSDRENPDGSISIGHRYPALLKFTPAMKLAAIEVRDVNSIRSTLALPENEIWPTKPVNRAAAGLSGVDEEYSGPQIQDSSLSSTLEQ</sequence>
<dbReference type="EMBL" id="CAADFA010000857">
    <property type="protein sequence ID" value="VFJ75577.1"/>
    <property type="molecule type" value="Genomic_DNA"/>
</dbReference>
<dbReference type="EMBL" id="CAADEZ010000864">
    <property type="protein sequence ID" value="VFJ75707.1"/>
    <property type="molecule type" value="Genomic_DNA"/>
</dbReference>
<evidence type="ECO:0000256" key="1">
    <source>
        <dbReference type="SAM" id="MobiDB-lite"/>
    </source>
</evidence>
<evidence type="ECO:0000313" key="2">
    <source>
        <dbReference type="EMBL" id="VFJ75577.1"/>
    </source>
</evidence>
<gene>
    <name evidence="3" type="ORF">BECKFM1743A_GA0114220_108641</name>
    <name evidence="4" type="ORF">BECKFM1743B_GA0114221_108441</name>
    <name evidence="2" type="ORF">BECKFM1743C_GA0114222_108571</name>
</gene>
<reference evidence="3" key="1">
    <citation type="submission" date="2019-02" db="EMBL/GenBank/DDBJ databases">
        <authorList>
            <person name="Gruber-Vodicka R. H."/>
            <person name="Seah K. B. B."/>
        </authorList>
    </citation>
    <scope>NUCLEOTIDE SEQUENCE</scope>
    <source>
        <strain evidence="3">BECK_BZ163</strain>
        <strain evidence="4">BECK_BZ164</strain>
        <strain evidence="2">BECK_BZ165</strain>
    </source>
</reference>
<dbReference type="EMBL" id="CAADFL010000844">
    <property type="protein sequence ID" value="VFK22206.1"/>
    <property type="molecule type" value="Genomic_DNA"/>
</dbReference>
<dbReference type="AlphaFoldDB" id="A0A450U081"/>